<feature type="region of interest" description="Disordered" evidence="1">
    <location>
        <begin position="34"/>
        <end position="173"/>
    </location>
</feature>
<evidence type="ECO:0000256" key="1">
    <source>
        <dbReference type="SAM" id="MobiDB-lite"/>
    </source>
</evidence>
<proteinExistence type="predicted"/>
<accession>A0A8H6N0W9</accession>
<feature type="signal peptide" evidence="2">
    <location>
        <begin position="1"/>
        <end position="19"/>
    </location>
</feature>
<dbReference type="Proteomes" id="UP000654918">
    <property type="component" value="Unassembled WGS sequence"/>
</dbReference>
<keyword evidence="2" id="KW-0732">Signal</keyword>
<keyword evidence="4" id="KW-1185">Reference proteome</keyword>
<sequence>MRFTQLILSIFLFITFAAALPVPATEDALVARASKQGDGKKNAQKTAKGIDKNIAIQDKERKQAKQVGKAEGTKDFNKDKKKLLNTIDDGAKQRAKNQKTADKSNKQLTDGLKKVQGAQAKEKAQAKTLNGGKGDKKTLNTLDKEFAAGKKQNEKNKQAALKGNPKPKGKSGN</sequence>
<gene>
    <name evidence="3" type="ORF">CPLU01_14163</name>
</gene>
<feature type="chain" id="PRO_5034439878" description="Small secreted protein" evidence="2">
    <location>
        <begin position="20"/>
        <end position="173"/>
    </location>
</feature>
<evidence type="ECO:0000313" key="4">
    <source>
        <dbReference type="Proteomes" id="UP000654918"/>
    </source>
</evidence>
<protein>
    <recommendedName>
        <fullName evidence="5">Small secreted protein</fullName>
    </recommendedName>
</protein>
<evidence type="ECO:0000313" key="3">
    <source>
        <dbReference type="EMBL" id="KAF6815360.1"/>
    </source>
</evidence>
<evidence type="ECO:0000256" key="2">
    <source>
        <dbReference type="SAM" id="SignalP"/>
    </source>
</evidence>
<reference evidence="3" key="1">
    <citation type="journal article" date="2020" name="Phytopathology">
        <title>Genome Sequence Resources of Colletotrichum truncatum, C. plurivorum, C. musicola, and C. sojae: Four Species Pathogenic to Soybean (Glycine max).</title>
        <authorList>
            <person name="Rogerio F."/>
            <person name="Boufleur T.R."/>
            <person name="Ciampi-Guillardi M."/>
            <person name="Sukno S.A."/>
            <person name="Thon M.R."/>
            <person name="Massola Junior N.S."/>
            <person name="Baroncelli R."/>
        </authorList>
    </citation>
    <scope>NUCLEOTIDE SEQUENCE</scope>
    <source>
        <strain evidence="3">LFN00145</strain>
    </source>
</reference>
<name>A0A8H6N0W9_9PEZI</name>
<evidence type="ECO:0008006" key="5">
    <source>
        <dbReference type="Google" id="ProtNLM"/>
    </source>
</evidence>
<comment type="caution">
    <text evidence="3">The sequence shown here is derived from an EMBL/GenBank/DDBJ whole genome shotgun (WGS) entry which is preliminary data.</text>
</comment>
<dbReference type="AlphaFoldDB" id="A0A8H6N0W9"/>
<organism evidence="3 4">
    <name type="scientific">Colletotrichum plurivorum</name>
    <dbReference type="NCBI Taxonomy" id="2175906"/>
    <lineage>
        <taxon>Eukaryota</taxon>
        <taxon>Fungi</taxon>
        <taxon>Dikarya</taxon>
        <taxon>Ascomycota</taxon>
        <taxon>Pezizomycotina</taxon>
        <taxon>Sordariomycetes</taxon>
        <taxon>Hypocreomycetidae</taxon>
        <taxon>Glomerellales</taxon>
        <taxon>Glomerellaceae</taxon>
        <taxon>Colletotrichum</taxon>
        <taxon>Colletotrichum orchidearum species complex</taxon>
    </lineage>
</organism>
<dbReference type="EMBL" id="WIGO01000359">
    <property type="protein sequence ID" value="KAF6815360.1"/>
    <property type="molecule type" value="Genomic_DNA"/>
</dbReference>
<feature type="compositionally biased region" description="Basic and acidic residues" evidence="1">
    <location>
        <begin position="133"/>
        <end position="157"/>
    </location>
</feature>